<name>A0A182QSV7_9DIPT</name>
<dbReference type="EMBL" id="AXCN02001331">
    <property type="status" value="NOT_ANNOTATED_CDS"/>
    <property type="molecule type" value="Genomic_DNA"/>
</dbReference>
<dbReference type="EnsemblMetazoa" id="AFAF016150-RA">
    <property type="protein sequence ID" value="AFAF016150-PA"/>
    <property type="gene ID" value="AFAF016150"/>
</dbReference>
<evidence type="ECO:0000313" key="2">
    <source>
        <dbReference type="Proteomes" id="UP000075886"/>
    </source>
</evidence>
<proteinExistence type="predicted"/>
<reference evidence="2" key="1">
    <citation type="submission" date="2014-01" db="EMBL/GenBank/DDBJ databases">
        <title>The Genome Sequence of Anopheles farauti FAR1 (V2).</title>
        <authorList>
            <consortium name="The Broad Institute Genomics Platform"/>
            <person name="Neafsey D.E."/>
            <person name="Besansky N."/>
            <person name="Howell P."/>
            <person name="Walton C."/>
            <person name="Young S.K."/>
            <person name="Zeng Q."/>
            <person name="Gargeya S."/>
            <person name="Fitzgerald M."/>
            <person name="Haas B."/>
            <person name="Abouelleil A."/>
            <person name="Allen A.W."/>
            <person name="Alvarado L."/>
            <person name="Arachchi H.M."/>
            <person name="Berlin A.M."/>
            <person name="Chapman S.B."/>
            <person name="Gainer-Dewar J."/>
            <person name="Goldberg J."/>
            <person name="Griggs A."/>
            <person name="Gujja S."/>
            <person name="Hansen M."/>
            <person name="Howarth C."/>
            <person name="Imamovic A."/>
            <person name="Ireland A."/>
            <person name="Larimer J."/>
            <person name="McCowan C."/>
            <person name="Murphy C."/>
            <person name="Pearson M."/>
            <person name="Poon T.W."/>
            <person name="Priest M."/>
            <person name="Roberts A."/>
            <person name="Saif S."/>
            <person name="Shea T."/>
            <person name="Sisk P."/>
            <person name="Sykes S."/>
            <person name="Wortman J."/>
            <person name="Nusbaum C."/>
            <person name="Birren B."/>
        </authorList>
    </citation>
    <scope>NUCLEOTIDE SEQUENCE [LARGE SCALE GENOMIC DNA]</scope>
    <source>
        <strain evidence="2">FAR1</strain>
    </source>
</reference>
<dbReference type="VEuPathDB" id="VectorBase:AFAF016150"/>
<dbReference type="AlphaFoldDB" id="A0A182QSV7"/>
<accession>A0A182QSV7</accession>
<evidence type="ECO:0000313" key="1">
    <source>
        <dbReference type="EnsemblMetazoa" id="AFAF016150-PA"/>
    </source>
</evidence>
<organism evidence="1 2">
    <name type="scientific">Anopheles farauti</name>
    <dbReference type="NCBI Taxonomy" id="69004"/>
    <lineage>
        <taxon>Eukaryota</taxon>
        <taxon>Metazoa</taxon>
        <taxon>Ecdysozoa</taxon>
        <taxon>Arthropoda</taxon>
        <taxon>Hexapoda</taxon>
        <taxon>Insecta</taxon>
        <taxon>Pterygota</taxon>
        <taxon>Neoptera</taxon>
        <taxon>Endopterygota</taxon>
        <taxon>Diptera</taxon>
        <taxon>Nematocera</taxon>
        <taxon>Culicoidea</taxon>
        <taxon>Culicidae</taxon>
        <taxon>Anophelinae</taxon>
        <taxon>Anopheles</taxon>
    </lineage>
</organism>
<protein>
    <submittedName>
        <fullName evidence="1">Uncharacterized protein</fullName>
    </submittedName>
</protein>
<dbReference type="Proteomes" id="UP000075886">
    <property type="component" value="Unassembled WGS sequence"/>
</dbReference>
<sequence length="268" mass="29016">MASHALMCERNALPRPWPSAAPFTSPAMSTTFRIAIAAACEGKLYKYEQQTTVDDGRALLPRRAEEGDGIQVGRTRDRLSHGNFFPHLRNPNAGTAHATGNSAVGVINFIVLSVLRPPFVFVLLLPRYAPFFPTATEWVLEPGSMVQKGKFSAGAALFVSTLKKVDLPTFGTPTMPMRRFVPIRPIRGLISGSASFFGGIFRQAAANAVPRGVNLANGRGLWEKPCHQFGSEQALSQCRGAIAAERLFLCDVPVEPVPAANNNNKESI</sequence>
<reference evidence="1" key="2">
    <citation type="submission" date="2020-05" db="UniProtKB">
        <authorList>
            <consortium name="EnsemblMetazoa"/>
        </authorList>
    </citation>
    <scope>IDENTIFICATION</scope>
    <source>
        <strain evidence="1">FAR1</strain>
    </source>
</reference>
<keyword evidence="2" id="KW-1185">Reference proteome</keyword>